<dbReference type="SUPFAM" id="SSF88874">
    <property type="entry name" value="Receptor-binding domain of short tail fibre protein gp12"/>
    <property type="match status" value="1"/>
</dbReference>
<dbReference type="AlphaFoldDB" id="A0A1M5VM91"/>
<dbReference type="Proteomes" id="UP000184608">
    <property type="component" value="Unassembled WGS sequence"/>
</dbReference>
<organism evidence="2 3">
    <name type="scientific">Vibrio aerogenes CECT 7868</name>
    <dbReference type="NCBI Taxonomy" id="1216006"/>
    <lineage>
        <taxon>Bacteria</taxon>
        <taxon>Pseudomonadati</taxon>
        <taxon>Pseudomonadota</taxon>
        <taxon>Gammaproteobacteria</taxon>
        <taxon>Vibrionales</taxon>
        <taxon>Vibrionaceae</taxon>
        <taxon>Vibrio</taxon>
    </lineage>
</organism>
<evidence type="ECO:0000259" key="1">
    <source>
        <dbReference type="Pfam" id="PF07484"/>
    </source>
</evidence>
<gene>
    <name evidence="2" type="ORF">VA7868_00443</name>
</gene>
<dbReference type="OrthoDB" id="9810174at2"/>
<reference evidence="2 3" key="1">
    <citation type="submission" date="2016-11" db="EMBL/GenBank/DDBJ databases">
        <authorList>
            <person name="Jaros S."/>
            <person name="Januszkiewicz K."/>
            <person name="Wedrychowicz H."/>
        </authorList>
    </citation>
    <scope>NUCLEOTIDE SEQUENCE [LARGE SCALE GENOMIC DNA]</scope>
    <source>
        <strain evidence="2 3">CECT 7868</strain>
    </source>
</reference>
<dbReference type="InterPro" id="IPR011083">
    <property type="entry name" value="Phage_tail_collar_dom"/>
</dbReference>
<keyword evidence="3" id="KW-1185">Reference proteome</keyword>
<protein>
    <submittedName>
        <fullName evidence="2">Phage Tail Collar Domain protein</fullName>
    </submittedName>
</protein>
<dbReference type="EMBL" id="FQXZ01000005">
    <property type="protein sequence ID" value="SHH76376.1"/>
    <property type="molecule type" value="Genomic_DNA"/>
</dbReference>
<sequence length="189" mass="20265">MNDSQESGIVVSSAATQACPFSPAGAVIAYAGVIETNPSKTPRPFDWLLCNGATVDIAVYPALFAALQNRYGGDGKTTFAVPDYQGTFLRGVDDGTHFSGSTEHRTAPKHGGTNQVGSRQDYALINHQHAYQHKGSGMVTPSDPPAGSAISATNETFNTDRITQPSDPYISQTEIRPVNTFVYWLIKAR</sequence>
<name>A0A1M5VM91_9VIBR</name>
<accession>A0A1M5VM91</accession>
<feature type="domain" description="Phage tail collar" evidence="1">
    <location>
        <begin position="37"/>
        <end position="88"/>
    </location>
</feature>
<dbReference type="RefSeq" id="WP_073602207.1">
    <property type="nucleotide sequence ID" value="NZ_FQXZ01000005.1"/>
</dbReference>
<dbReference type="Gene3D" id="3.90.1340.10">
    <property type="entry name" value="Phage tail collar domain"/>
    <property type="match status" value="1"/>
</dbReference>
<dbReference type="InterPro" id="IPR037053">
    <property type="entry name" value="Phage_tail_collar_dom_sf"/>
</dbReference>
<evidence type="ECO:0000313" key="3">
    <source>
        <dbReference type="Proteomes" id="UP000184608"/>
    </source>
</evidence>
<dbReference type="STRING" id="1216006.VA7868_00443"/>
<evidence type="ECO:0000313" key="2">
    <source>
        <dbReference type="EMBL" id="SHH76376.1"/>
    </source>
</evidence>
<proteinExistence type="predicted"/>
<dbReference type="Pfam" id="PF07484">
    <property type="entry name" value="Collar"/>
    <property type="match status" value="1"/>
</dbReference>